<evidence type="ECO:0000313" key="2">
    <source>
        <dbReference type="EMBL" id="OLQ73397.1"/>
    </source>
</evidence>
<dbReference type="GO" id="GO:0008999">
    <property type="term" value="F:protein-N-terminal-alanine acetyltransferase activity"/>
    <property type="evidence" value="ECO:0007669"/>
    <property type="project" value="TreeGrafter"/>
</dbReference>
<dbReference type="PROSITE" id="PS51186">
    <property type="entry name" value="GNAT"/>
    <property type="match status" value="1"/>
</dbReference>
<sequence>MNTDFDISTPRLLLRPYKIVDLNELIDAVRSSVSELSPWLSWCTPDYDQHDAYEWINASRNNWRNNISYEVGIFDHYSGQLAGSVSLNNVSIALNSAELGYWIRSSFHRQGFATEACQAISEFAFSTLGLTRLEIVTHTGNLASQRTALAINAKFECTARNRIFAAGKPCDGLVFSLIPQDLRPARPTPFFPTA</sequence>
<dbReference type="Pfam" id="PF13302">
    <property type="entry name" value="Acetyltransf_3"/>
    <property type="match status" value="1"/>
</dbReference>
<dbReference type="OrthoDB" id="5292292at2"/>
<reference evidence="2 3" key="1">
    <citation type="submission" date="2016-09" db="EMBL/GenBank/DDBJ databases">
        <title>Photobacterium proteolyticum sp. nov. a protease producing bacterium isolated from ocean sediments of Laizhou Bay.</title>
        <authorList>
            <person name="Li Y."/>
        </authorList>
    </citation>
    <scope>NUCLEOTIDE SEQUENCE [LARGE SCALE GENOMIC DNA]</scope>
    <source>
        <strain evidence="2 3">13-12</strain>
    </source>
</reference>
<dbReference type="InterPro" id="IPR051908">
    <property type="entry name" value="Ribosomal_N-acetyltransferase"/>
</dbReference>
<evidence type="ECO:0000313" key="3">
    <source>
        <dbReference type="Proteomes" id="UP000186905"/>
    </source>
</evidence>
<organism evidence="2 3">
    <name type="scientific">Photobacterium proteolyticum</name>
    <dbReference type="NCBI Taxonomy" id="1903952"/>
    <lineage>
        <taxon>Bacteria</taxon>
        <taxon>Pseudomonadati</taxon>
        <taxon>Pseudomonadota</taxon>
        <taxon>Gammaproteobacteria</taxon>
        <taxon>Vibrionales</taxon>
        <taxon>Vibrionaceae</taxon>
        <taxon>Photobacterium</taxon>
    </lineage>
</organism>
<dbReference type="PANTHER" id="PTHR43441:SF2">
    <property type="entry name" value="FAMILY ACETYLTRANSFERASE, PUTATIVE (AFU_ORTHOLOGUE AFUA_7G00850)-RELATED"/>
    <property type="match status" value="1"/>
</dbReference>
<dbReference type="GO" id="GO:0005737">
    <property type="term" value="C:cytoplasm"/>
    <property type="evidence" value="ECO:0007669"/>
    <property type="project" value="TreeGrafter"/>
</dbReference>
<feature type="domain" description="N-acetyltransferase" evidence="1">
    <location>
        <begin position="12"/>
        <end position="189"/>
    </location>
</feature>
<dbReference type="InterPro" id="IPR000182">
    <property type="entry name" value="GNAT_dom"/>
</dbReference>
<proteinExistence type="predicted"/>
<dbReference type="InterPro" id="IPR016181">
    <property type="entry name" value="Acyl_CoA_acyltransferase"/>
</dbReference>
<dbReference type="STRING" id="1903952.BIT28_21980"/>
<dbReference type="PANTHER" id="PTHR43441">
    <property type="entry name" value="RIBOSOMAL-PROTEIN-SERINE ACETYLTRANSFERASE"/>
    <property type="match status" value="1"/>
</dbReference>
<dbReference type="AlphaFoldDB" id="A0A1Q9GG27"/>
<name>A0A1Q9GG27_9GAMM</name>
<comment type="caution">
    <text evidence="2">The sequence shown here is derived from an EMBL/GenBank/DDBJ whole genome shotgun (WGS) entry which is preliminary data.</text>
</comment>
<protein>
    <submittedName>
        <fullName evidence="2">GNAT family N-acetyltransferase</fullName>
    </submittedName>
</protein>
<dbReference type="EMBL" id="MJIL01000087">
    <property type="protein sequence ID" value="OLQ73397.1"/>
    <property type="molecule type" value="Genomic_DNA"/>
</dbReference>
<keyword evidence="2" id="KW-0808">Transferase</keyword>
<dbReference type="Proteomes" id="UP000186905">
    <property type="component" value="Unassembled WGS sequence"/>
</dbReference>
<accession>A0A1Q9GG27</accession>
<gene>
    <name evidence="2" type="ORF">BIT28_21980</name>
</gene>
<dbReference type="RefSeq" id="WP_075766492.1">
    <property type="nucleotide sequence ID" value="NZ_MJIL01000087.1"/>
</dbReference>
<dbReference type="GO" id="GO:1990189">
    <property type="term" value="F:protein N-terminal-serine acetyltransferase activity"/>
    <property type="evidence" value="ECO:0007669"/>
    <property type="project" value="TreeGrafter"/>
</dbReference>
<keyword evidence="3" id="KW-1185">Reference proteome</keyword>
<evidence type="ECO:0000259" key="1">
    <source>
        <dbReference type="PROSITE" id="PS51186"/>
    </source>
</evidence>
<dbReference type="Gene3D" id="3.40.630.30">
    <property type="match status" value="1"/>
</dbReference>
<dbReference type="SUPFAM" id="SSF55729">
    <property type="entry name" value="Acyl-CoA N-acyltransferases (Nat)"/>
    <property type="match status" value="1"/>
</dbReference>